<evidence type="ECO:0008006" key="4">
    <source>
        <dbReference type="Google" id="ProtNLM"/>
    </source>
</evidence>
<sequence length="115" mass="12543">MKPAVILSLFATAALAADEACSRTNKENNNVYYYFYKATPGQPTGYQWCYGFYDKLVAYCTISSKGCSTFAGSLPSSSHSSSSWTFLVPNTCTNENVETAWQEFTSGEFGSSNCA</sequence>
<protein>
    <recommendedName>
        <fullName evidence="4">Secreted protein</fullName>
    </recommendedName>
</protein>
<keyword evidence="1" id="KW-0732">Signal</keyword>
<evidence type="ECO:0000313" key="3">
    <source>
        <dbReference type="Proteomes" id="UP000754883"/>
    </source>
</evidence>
<proteinExistence type="predicted"/>
<comment type="caution">
    <text evidence="2">The sequence shown here is derived from an EMBL/GenBank/DDBJ whole genome shotgun (WGS) entry which is preliminary data.</text>
</comment>
<evidence type="ECO:0000313" key="2">
    <source>
        <dbReference type="EMBL" id="CAG9975267.1"/>
    </source>
</evidence>
<dbReference type="OrthoDB" id="5128456at2759"/>
<feature type="signal peptide" evidence="1">
    <location>
        <begin position="1"/>
        <end position="16"/>
    </location>
</feature>
<gene>
    <name evidence="2" type="ORF">CBYS24578_00015608</name>
</gene>
<dbReference type="EMBL" id="CABFNO020001255">
    <property type="protein sequence ID" value="CAG9975267.1"/>
    <property type="molecule type" value="Genomic_DNA"/>
</dbReference>
<keyword evidence="3" id="KW-1185">Reference proteome</keyword>
<name>A0A9N9U6B0_9HYPO</name>
<dbReference type="AlphaFoldDB" id="A0A9N9U6B0"/>
<dbReference type="Proteomes" id="UP000754883">
    <property type="component" value="Unassembled WGS sequence"/>
</dbReference>
<accession>A0A9N9U6B0</accession>
<reference evidence="3" key="1">
    <citation type="submission" date="2019-06" db="EMBL/GenBank/DDBJ databases">
        <authorList>
            <person name="Broberg M."/>
        </authorList>
    </citation>
    <scope>NUCLEOTIDE SEQUENCE [LARGE SCALE GENOMIC DNA]</scope>
</reference>
<reference evidence="2 3" key="2">
    <citation type="submission" date="2021-10" db="EMBL/GenBank/DDBJ databases">
        <authorList>
            <person name="Piombo E."/>
        </authorList>
    </citation>
    <scope>NUCLEOTIDE SEQUENCE [LARGE SCALE GENOMIC DNA]</scope>
</reference>
<organism evidence="2 3">
    <name type="scientific">Clonostachys byssicola</name>
    <dbReference type="NCBI Taxonomy" id="160290"/>
    <lineage>
        <taxon>Eukaryota</taxon>
        <taxon>Fungi</taxon>
        <taxon>Dikarya</taxon>
        <taxon>Ascomycota</taxon>
        <taxon>Pezizomycotina</taxon>
        <taxon>Sordariomycetes</taxon>
        <taxon>Hypocreomycetidae</taxon>
        <taxon>Hypocreales</taxon>
        <taxon>Bionectriaceae</taxon>
        <taxon>Clonostachys</taxon>
    </lineage>
</organism>
<feature type="chain" id="PRO_5040109043" description="Secreted protein" evidence="1">
    <location>
        <begin position="17"/>
        <end position="115"/>
    </location>
</feature>
<evidence type="ECO:0000256" key="1">
    <source>
        <dbReference type="SAM" id="SignalP"/>
    </source>
</evidence>